<dbReference type="InterPro" id="IPR013656">
    <property type="entry name" value="PAS_4"/>
</dbReference>
<gene>
    <name evidence="6" type="ORF">C0Z19_08260</name>
</gene>
<feature type="domain" description="PAC" evidence="3">
    <location>
        <begin position="571"/>
        <end position="625"/>
    </location>
</feature>
<dbReference type="InterPro" id="IPR000014">
    <property type="entry name" value="PAS"/>
</dbReference>
<evidence type="ECO:0000313" key="7">
    <source>
        <dbReference type="Proteomes" id="UP000235347"/>
    </source>
</evidence>
<dbReference type="AlphaFoldDB" id="A0A2N7W9Z8"/>
<dbReference type="CDD" id="cd01948">
    <property type="entry name" value="EAL"/>
    <property type="match status" value="1"/>
</dbReference>
<dbReference type="InterPro" id="IPR052155">
    <property type="entry name" value="Biofilm_reg_signaling"/>
</dbReference>
<dbReference type="Proteomes" id="UP000235347">
    <property type="component" value="Unassembled WGS sequence"/>
</dbReference>
<dbReference type="PROSITE" id="PS50883">
    <property type="entry name" value="EAL"/>
    <property type="match status" value="1"/>
</dbReference>
<dbReference type="SMART" id="SM00091">
    <property type="entry name" value="PAS"/>
    <property type="match status" value="2"/>
</dbReference>
<evidence type="ECO:0000259" key="5">
    <source>
        <dbReference type="PROSITE" id="PS50887"/>
    </source>
</evidence>
<feature type="domain" description="PAS" evidence="2">
    <location>
        <begin position="245"/>
        <end position="292"/>
    </location>
</feature>
<dbReference type="InterPro" id="IPR000160">
    <property type="entry name" value="GGDEF_dom"/>
</dbReference>
<reference evidence="6 7" key="1">
    <citation type="submission" date="2018-01" db="EMBL/GenBank/DDBJ databases">
        <title>Whole genome analyses suggest that Burkholderia sensu lato contains two further novel genera in the rhizoxinica-symbiotica group Mycetohabitans gen. nov., and Trinickia gen. nov.: implications for the evolution of diazotrophy and nodulation in the Burkholderiaceae.</title>
        <authorList>
            <person name="Estrada-de los Santos P."/>
            <person name="Palmer M."/>
            <person name="Chavez-Ramirez B."/>
            <person name="Beukes C."/>
            <person name="Steenkamp E.T."/>
            <person name="Hirsch A.M."/>
            <person name="Manyaka P."/>
            <person name="Maluk M."/>
            <person name="Lafos M."/>
            <person name="Crook M."/>
            <person name="Gross E."/>
            <person name="Simon M.F."/>
            <person name="Bueno dos Reis Junior F."/>
            <person name="Poole P.S."/>
            <person name="Venter S.N."/>
            <person name="James E.K."/>
        </authorList>
    </citation>
    <scope>NUCLEOTIDE SEQUENCE [LARGE SCALE GENOMIC DNA]</scope>
    <source>
        <strain evidence="6 7">GP25-8</strain>
    </source>
</reference>
<dbReference type="PANTHER" id="PTHR44757:SF2">
    <property type="entry name" value="BIOFILM ARCHITECTURE MAINTENANCE PROTEIN MBAA"/>
    <property type="match status" value="1"/>
</dbReference>
<keyword evidence="1" id="KW-1133">Transmembrane helix</keyword>
<evidence type="ECO:0000259" key="3">
    <source>
        <dbReference type="PROSITE" id="PS50113"/>
    </source>
</evidence>
<organism evidence="6 7">
    <name type="scientific">Trinickia soli</name>
    <dbReference type="NCBI Taxonomy" id="380675"/>
    <lineage>
        <taxon>Bacteria</taxon>
        <taxon>Pseudomonadati</taxon>
        <taxon>Pseudomonadota</taxon>
        <taxon>Betaproteobacteria</taxon>
        <taxon>Burkholderiales</taxon>
        <taxon>Burkholderiaceae</taxon>
        <taxon>Trinickia</taxon>
    </lineage>
</organism>
<dbReference type="PROSITE" id="PS50112">
    <property type="entry name" value="PAS"/>
    <property type="match status" value="2"/>
</dbReference>
<dbReference type="Pfam" id="PF08448">
    <property type="entry name" value="PAS_4"/>
    <property type="match status" value="1"/>
</dbReference>
<evidence type="ECO:0000313" key="6">
    <source>
        <dbReference type="EMBL" id="PMS26209.1"/>
    </source>
</evidence>
<dbReference type="Gene3D" id="3.20.20.450">
    <property type="entry name" value="EAL domain"/>
    <property type="match status" value="1"/>
</dbReference>
<feature type="transmembrane region" description="Helical" evidence="1">
    <location>
        <begin position="34"/>
        <end position="57"/>
    </location>
</feature>
<dbReference type="PROSITE" id="PS50113">
    <property type="entry name" value="PAC"/>
    <property type="match status" value="2"/>
</dbReference>
<dbReference type="SMART" id="SM00052">
    <property type="entry name" value="EAL"/>
    <property type="match status" value="1"/>
</dbReference>
<dbReference type="InterPro" id="IPR035919">
    <property type="entry name" value="EAL_sf"/>
</dbReference>
<dbReference type="Pfam" id="PF00563">
    <property type="entry name" value="EAL"/>
    <property type="match status" value="1"/>
</dbReference>
<keyword evidence="1" id="KW-0472">Membrane</keyword>
<evidence type="ECO:0000259" key="4">
    <source>
        <dbReference type="PROSITE" id="PS50883"/>
    </source>
</evidence>
<feature type="domain" description="GGDEF" evidence="5">
    <location>
        <begin position="657"/>
        <end position="790"/>
    </location>
</feature>
<protein>
    <submittedName>
        <fullName evidence="6">Diguanylate cyclase</fullName>
    </submittedName>
</protein>
<dbReference type="InterPro" id="IPR001610">
    <property type="entry name" value="PAC"/>
</dbReference>
<feature type="domain" description="EAL" evidence="4">
    <location>
        <begin position="799"/>
        <end position="1050"/>
    </location>
</feature>
<dbReference type="SMART" id="SM00267">
    <property type="entry name" value="GGDEF"/>
    <property type="match status" value="1"/>
</dbReference>
<dbReference type="SUPFAM" id="SSF141868">
    <property type="entry name" value="EAL domain-like"/>
    <property type="match status" value="1"/>
</dbReference>
<dbReference type="CDD" id="cd01949">
    <property type="entry name" value="GGDEF"/>
    <property type="match status" value="1"/>
</dbReference>
<dbReference type="InterPro" id="IPR000700">
    <property type="entry name" value="PAS-assoc_C"/>
</dbReference>
<dbReference type="NCBIfam" id="TIGR00229">
    <property type="entry name" value="sensory_box"/>
    <property type="match status" value="3"/>
</dbReference>
<name>A0A2N7W9Z8_9BURK</name>
<dbReference type="SUPFAM" id="SSF55785">
    <property type="entry name" value="PYP-like sensor domain (PAS domain)"/>
    <property type="match status" value="3"/>
</dbReference>
<keyword evidence="1" id="KW-0812">Transmembrane</keyword>
<dbReference type="Gene3D" id="3.30.70.270">
    <property type="match status" value="1"/>
</dbReference>
<dbReference type="FunFam" id="3.30.70.270:FF:000001">
    <property type="entry name" value="Diguanylate cyclase domain protein"/>
    <property type="match status" value="1"/>
</dbReference>
<dbReference type="PANTHER" id="PTHR44757">
    <property type="entry name" value="DIGUANYLATE CYCLASE DGCP"/>
    <property type="match status" value="1"/>
</dbReference>
<dbReference type="Pfam" id="PF00990">
    <property type="entry name" value="GGDEF"/>
    <property type="match status" value="1"/>
</dbReference>
<keyword evidence="7" id="KW-1185">Reference proteome</keyword>
<dbReference type="CDD" id="cd00130">
    <property type="entry name" value="PAS"/>
    <property type="match status" value="2"/>
</dbReference>
<dbReference type="InterPro" id="IPR029787">
    <property type="entry name" value="Nucleotide_cyclase"/>
</dbReference>
<dbReference type="GO" id="GO:0003824">
    <property type="term" value="F:catalytic activity"/>
    <property type="evidence" value="ECO:0007669"/>
    <property type="project" value="UniProtKB-ARBA"/>
</dbReference>
<feature type="domain" description="PAS" evidence="2">
    <location>
        <begin position="514"/>
        <end position="570"/>
    </location>
</feature>
<dbReference type="EMBL" id="PNYB01000005">
    <property type="protein sequence ID" value="PMS26209.1"/>
    <property type="molecule type" value="Genomic_DNA"/>
</dbReference>
<evidence type="ECO:0000256" key="1">
    <source>
        <dbReference type="SAM" id="Phobius"/>
    </source>
</evidence>
<feature type="domain" description="PAC" evidence="3">
    <location>
        <begin position="448"/>
        <end position="500"/>
    </location>
</feature>
<proteinExistence type="predicted"/>
<evidence type="ECO:0000259" key="2">
    <source>
        <dbReference type="PROSITE" id="PS50112"/>
    </source>
</evidence>
<dbReference type="Gene3D" id="3.30.450.20">
    <property type="entry name" value="PAS domain"/>
    <property type="match status" value="3"/>
</dbReference>
<dbReference type="Pfam" id="PF13426">
    <property type="entry name" value="PAS_9"/>
    <property type="match status" value="2"/>
</dbReference>
<dbReference type="InterPro" id="IPR001633">
    <property type="entry name" value="EAL_dom"/>
</dbReference>
<dbReference type="InterPro" id="IPR035965">
    <property type="entry name" value="PAS-like_dom_sf"/>
</dbReference>
<dbReference type="SMART" id="SM00086">
    <property type="entry name" value="PAC"/>
    <property type="match status" value="3"/>
</dbReference>
<dbReference type="InterPro" id="IPR043128">
    <property type="entry name" value="Rev_trsase/Diguanyl_cyclase"/>
</dbReference>
<comment type="caution">
    <text evidence="6">The sequence shown here is derived from an EMBL/GenBank/DDBJ whole genome shotgun (WGS) entry which is preliminary data.</text>
</comment>
<dbReference type="PROSITE" id="PS50887">
    <property type="entry name" value="GGDEF"/>
    <property type="match status" value="1"/>
</dbReference>
<sequence length="1057" mass="117325">MAKGGVTVALLDHAARVGRTRFFRSRLAERSTTMLTVVVCAIAVGIVAFGASQIFAARELDDVQLARALQVRDSVERLESVYADADADFLHLVADPESHAIPWPVDRIERAERALDALSQAYAASHERTAGIEQLRGATHEWQRSIGQAMLGAQSAGQAVLLPRVALLAIEDSRHRVASELRTLDARQELSAGAHTSKIARRSASERIALAAAAAAAFFLLVCAFRANHRLSLVRARARISAEEGEARFREYFEEHPLPMLIYDVETLTIAAINGAAVRQYGYARDELAGMSIAALRPAEESAAFMARFAELASTSGTTSGSTLVRTHVRKDGSRFFVEASYHFMTYANRRACFVVAIDVTEKETAKAALRESKQMLEAVIDSVPQRIFWKNKDSRYLGCNRAFAQDVGLADASQIVGVTDDDLPWRAAAASARMRDREVIQSGRPLANYEEFSPSASGAWRWLRKTKVPLRNAQGEVIGLLATYEDVTERKGVELALRLRSRALDAIVNAVLITRVTEQGNLIEYANPAFERITGYSVADVKGLDFRFLQRDDRQQVGIDAIRSALAEQREVTTLLRNYRRDGTLFWNQIYIAPVRDDNAEVTHHISVVNDVTELVQSRDLLSQQANFDSLTSLPNRYRLNERLVQAIRDAERDGTRGAVAFMDIDHFKDVNDSLGHGIGDRLLREISERLSSCVSETDTVARYGGDEFVMVVCEGAHEDRLTGVLARVSQAFARPVWIDDTEFYVEASIGVACFPRDGNDPETLLRRADLAMYRAKSNGRNALQQFTPELGRRADERLALSRRMRAALSNGEFRLDYQPQVDLQSNRVTGVEALLRWTDSELGPVSPATFIPIAEENGLIVPIGEWVMQQACFQAQVWQASLPGLRMSVNLSPRQFARGDFLRVVQRALARARLSPRLLELEITEGALMSVGALDVLRALRAMDIDIAIDDFGTGYSSLSYIRNFHAERLKLDMSFVSGIGRHREDEVITRAILSLGRALGFQVVAEGVETDTQLSFLRRHGCRVVQGYRFARPMPAADAHAFISQFNEGALAHS</sequence>
<dbReference type="SUPFAM" id="SSF55073">
    <property type="entry name" value="Nucleotide cyclase"/>
    <property type="match status" value="1"/>
</dbReference>
<accession>A0A2N7W9Z8</accession>
<dbReference type="NCBIfam" id="TIGR00254">
    <property type="entry name" value="GGDEF"/>
    <property type="match status" value="1"/>
</dbReference>